<keyword evidence="2" id="KW-1185">Reference proteome</keyword>
<gene>
    <name evidence="1" type="ORF">GCM10022279_32470</name>
</gene>
<proteinExistence type="predicted"/>
<dbReference type="Proteomes" id="UP001501627">
    <property type="component" value="Unassembled WGS sequence"/>
</dbReference>
<evidence type="ECO:0000313" key="2">
    <source>
        <dbReference type="Proteomes" id="UP001501627"/>
    </source>
</evidence>
<sequence length="89" mass="9508">MLRIALVDGCYGAGGAALCNNVACAAFATSALRSHTQFQLDFIKAQTGTHLACDFTVRDTVADTDDHGGTCEMFKDERIINANPSHLQC</sequence>
<evidence type="ECO:0000313" key="1">
    <source>
        <dbReference type="EMBL" id="GAA4005940.1"/>
    </source>
</evidence>
<reference evidence="2" key="1">
    <citation type="journal article" date="2019" name="Int. J. Syst. Evol. Microbiol.">
        <title>The Global Catalogue of Microorganisms (GCM) 10K type strain sequencing project: providing services to taxonomists for standard genome sequencing and annotation.</title>
        <authorList>
            <consortium name="The Broad Institute Genomics Platform"/>
            <consortium name="The Broad Institute Genome Sequencing Center for Infectious Disease"/>
            <person name="Wu L."/>
            <person name="Ma J."/>
        </authorList>
    </citation>
    <scope>NUCLEOTIDE SEQUENCE [LARGE SCALE GENOMIC DNA]</scope>
    <source>
        <strain evidence="2">JCM 17561</strain>
    </source>
</reference>
<name>A0ABP7S357_9BURK</name>
<dbReference type="EMBL" id="BAABBP010000047">
    <property type="protein sequence ID" value="GAA4005940.1"/>
    <property type="molecule type" value="Genomic_DNA"/>
</dbReference>
<comment type="caution">
    <text evidence="1">The sequence shown here is derived from an EMBL/GenBank/DDBJ whole genome shotgun (WGS) entry which is preliminary data.</text>
</comment>
<accession>A0ABP7S357</accession>
<protein>
    <submittedName>
        <fullName evidence="1">Uncharacterized protein</fullName>
    </submittedName>
</protein>
<organism evidence="1 2">
    <name type="scientific">Comamonas faecalis</name>
    <dbReference type="NCBI Taxonomy" id="1387849"/>
    <lineage>
        <taxon>Bacteria</taxon>
        <taxon>Pseudomonadati</taxon>
        <taxon>Pseudomonadota</taxon>
        <taxon>Betaproteobacteria</taxon>
        <taxon>Burkholderiales</taxon>
        <taxon>Comamonadaceae</taxon>
        <taxon>Comamonas</taxon>
    </lineage>
</organism>